<dbReference type="SMART" id="SM00490">
    <property type="entry name" value="HELICc"/>
    <property type="match status" value="1"/>
</dbReference>
<evidence type="ECO:0000256" key="2">
    <source>
        <dbReference type="ARBA" id="ARBA00022741"/>
    </source>
</evidence>
<dbReference type="GO" id="GO:0008094">
    <property type="term" value="F:ATP-dependent activity, acting on DNA"/>
    <property type="evidence" value="ECO:0007669"/>
    <property type="project" value="TreeGrafter"/>
</dbReference>
<dbReference type="KEGG" id="pic:PICST_59609"/>
<evidence type="ECO:0000256" key="6">
    <source>
        <dbReference type="PROSITE-ProRule" id="PRU00175"/>
    </source>
</evidence>
<keyword evidence="3" id="KW-0378">Hydrolase</keyword>
<dbReference type="InterPro" id="IPR049730">
    <property type="entry name" value="SNF2/RAD54-like_C"/>
</dbReference>
<dbReference type="STRING" id="322104.A3LSV1"/>
<dbReference type="Proteomes" id="UP000002258">
    <property type="component" value="Chromosome 4"/>
</dbReference>
<keyword evidence="6" id="KW-0863">Zinc-finger</keyword>
<dbReference type="InterPro" id="IPR000330">
    <property type="entry name" value="SNF2_N"/>
</dbReference>
<evidence type="ECO:0000256" key="5">
    <source>
        <dbReference type="ARBA" id="ARBA00022840"/>
    </source>
</evidence>
<keyword evidence="2" id="KW-0547">Nucleotide-binding</keyword>
<comment type="similarity">
    <text evidence="1">Belongs to the SNF2/RAD54 helicase family.</text>
</comment>
<dbReference type="Pfam" id="PF00176">
    <property type="entry name" value="SNF2-rel_dom"/>
    <property type="match status" value="1"/>
</dbReference>
<dbReference type="SUPFAM" id="SSF57850">
    <property type="entry name" value="RING/U-box"/>
    <property type="match status" value="1"/>
</dbReference>
<dbReference type="PROSITE" id="PS51192">
    <property type="entry name" value="HELICASE_ATP_BIND_1"/>
    <property type="match status" value="1"/>
</dbReference>
<dbReference type="InParanoid" id="A3LSV1"/>
<dbReference type="GO" id="GO:0016787">
    <property type="term" value="F:hydrolase activity"/>
    <property type="evidence" value="ECO:0007669"/>
    <property type="project" value="UniProtKB-KW"/>
</dbReference>
<evidence type="ECO:0000313" key="10">
    <source>
        <dbReference type="EMBL" id="ABN66298.2"/>
    </source>
</evidence>
<organism evidence="10 11">
    <name type="scientific">Scheffersomyces stipitis (strain ATCC 58785 / CBS 6054 / NBRC 10063 / NRRL Y-11545)</name>
    <name type="common">Yeast</name>
    <name type="synonym">Pichia stipitis</name>
    <dbReference type="NCBI Taxonomy" id="322104"/>
    <lineage>
        <taxon>Eukaryota</taxon>
        <taxon>Fungi</taxon>
        <taxon>Dikarya</taxon>
        <taxon>Ascomycota</taxon>
        <taxon>Saccharomycotina</taxon>
        <taxon>Pichiomycetes</taxon>
        <taxon>Debaryomycetaceae</taxon>
        <taxon>Scheffersomyces</taxon>
    </lineage>
</organism>
<dbReference type="InterPro" id="IPR001650">
    <property type="entry name" value="Helicase_C-like"/>
</dbReference>
<dbReference type="GeneID" id="4839040"/>
<accession>A3LSV1</accession>
<keyword evidence="11" id="KW-1185">Reference proteome</keyword>
<proteinExistence type="inferred from homology"/>
<dbReference type="PROSITE" id="PS51194">
    <property type="entry name" value="HELICASE_CTER"/>
    <property type="match status" value="1"/>
</dbReference>
<keyword evidence="4" id="KW-0347">Helicase</keyword>
<name>A3LSV1_PICST</name>
<keyword evidence="6" id="KW-0862">Zinc</keyword>
<feature type="domain" description="Helicase C-terminal" evidence="9">
    <location>
        <begin position="548"/>
        <end position="706"/>
    </location>
</feature>
<dbReference type="InterPro" id="IPR014001">
    <property type="entry name" value="Helicase_ATP-bd"/>
</dbReference>
<protein>
    <submittedName>
        <fullName evidence="10">SNF2 family DNA-dependent ATPase</fullName>
    </submittedName>
</protein>
<dbReference type="RefSeq" id="XP_001384327.2">
    <property type="nucleotide sequence ID" value="XM_001384290.1"/>
</dbReference>
<evidence type="ECO:0000256" key="3">
    <source>
        <dbReference type="ARBA" id="ARBA00022801"/>
    </source>
</evidence>
<dbReference type="InterPro" id="IPR027417">
    <property type="entry name" value="P-loop_NTPase"/>
</dbReference>
<dbReference type="EMBL" id="CP000498">
    <property type="protein sequence ID" value="ABN66298.2"/>
    <property type="molecule type" value="Genomic_DNA"/>
</dbReference>
<dbReference type="InterPro" id="IPR001841">
    <property type="entry name" value="Znf_RING"/>
</dbReference>
<evidence type="ECO:0000259" key="7">
    <source>
        <dbReference type="PROSITE" id="PS50089"/>
    </source>
</evidence>
<dbReference type="InterPro" id="IPR050628">
    <property type="entry name" value="SNF2_RAD54_helicase_TF"/>
</dbReference>
<dbReference type="PROSITE" id="PS50089">
    <property type="entry name" value="ZF_RING_2"/>
    <property type="match status" value="1"/>
</dbReference>
<dbReference type="GO" id="GO:0005737">
    <property type="term" value="C:cytoplasm"/>
    <property type="evidence" value="ECO:0007669"/>
    <property type="project" value="TreeGrafter"/>
</dbReference>
<evidence type="ECO:0000259" key="9">
    <source>
        <dbReference type="PROSITE" id="PS51194"/>
    </source>
</evidence>
<dbReference type="Gene3D" id="3.40.50.10810">
    <property type="entry name" value="Tandem AAA-ATPase domain"/>
    <property type="match status" value="1"/>
</dbReference>
<dbReference type="CDD" id="cd18793">
    <property type="entry name" value="SF2_C_SNF"/>
    <property type="match status" value="1"/>
</dbReference>
<dbReference type="CDD" id="cd18008">
    <property type="entry name" value="DEXDc_SHPRH-like"/>
    <property type="match status" value="1"/>
</dbReference>
<reference evidence="10 11" key="1">
    <citation type="journal article" date="2007" name="Nat. Biotechnol.">
        <title>Genome sequence of the lignocellulose-bioconverting and xylose-fermenting yeast Pichia stipitis.</title>
        <authorList>
            <person name="Jeffries T.W."/>
            <person name="Grigoriev I.V."/>
            <person name="Grimwood J."/>
            <person name="Laplaza J.M."/>
            <person name="Aerts A."/>
            <person name="Salamov A."/>
            <person name="Schmutz J."/>
            <person name="Lindquist E."/>
            <person name="Dehal P."/>
            <person name="Shapiro H."/>
            <person name="Jin Y.S."/>
            <person name="Passoth V."/>
            <person name="Richardson P.M."/>
        </authorList>
    </citation>
    <scope>NUCLEOTIDE SEQUENCE [LARGE SCALE GENOMIC DNA]</scope>
    <source>
        <strain evidence="11">ATCC 58785 / CBS 6054 / NBRC 10063 / NRRL Y-11545</strain>
    </source>
</reference>
<dbReference type="Gene3D" id="3.30.40.10">
    <property type="entry name" value="Zinc/RING finger domain, C3HC4 (zinc finger)"/>
    <property type="match status" value="1"/>
</dbReference>
<dbReference type="eggNOG" id="KOG1001">
    <property type="taxonomic scope" value="Eukaryota"/>
</dbReference>
<dbReference type="PANTHER" id="PTHR45626:SF16">
    <property type="entry name" value="ATP-DEPENDENT HELICASE ULS1"/>
    <property type="match status" value="1"/>
</dbReference>
<evidence type="ECO:0000256" key="1">
    <source>
        <dbReference type="ARBA" id="ARBA00007025"/>
    </source>
</evidence>
<dbReference type="HOGENOM" id="CLU_000315_2_8_1"/>
<evidence type="ECO:0000313" key="11">
    <source>
        <dbReference type="Proteomes" id="UP000002258"/>
    </source>
</evidence>
<dbReference type="GO" id="GO:0005634">
    <property type="term" value="C:nucleus"/>
    <property type="evidence" value="ECO:0007669"/>
    <property type="project" value="TreeGrafter"/>
</dbReference>
<sequence length="715" mass="81947">DSKDLQNLLDNIKPDEDLEEGIEPTPKELSINLMKHQRLGLTWLLRMENSKAKGGILADDMGLGKTVQTLALLMANKSKDPTRKTTLIIAPVSLLRQWDAEIESKVKADIQVKVAIYHGNDKKQLSTFKDLAQYDVIMTSYGTLSSEWKKHFSEVITGVNKKKSNYLPHHGEGGRSYVSPFFSKEAFFYRIILDEAQNIKNKLSLASRAVTLLRADYRFCLSGTPMQNNVEELYPIIRFLQIRPYNEEQRFRVDIAIPLKSKNREYDDYDKTQSMKKLRAILKAILLRRSKTTLIDGKPILSLPEKHLISDFVELDTEEQEFYNSLESGIKKKAKKIMSQQKRMGMASGILTLLLRLRQACCHNYLVEIGEIKAKDRKSDSGKKRIIDWRFMLRQLATLDASVISRIKHLDHANDPPDNDEDNMFTCPICYSVVNNLEDTLIFPNCGHMICSSCEEVFFEDQLEDDSGESNVARCKECGTKVKQSTLIDYMIFKLVHHDQMELPEIASFCTRYYAISKTPTNMQLVQQLVKRDNGLTPSAKISKCVELLREIFKSYPGEKIIVFSQFTSLFDIMKLVLDKEEIDFLRYDGSMTIDHKNSTIKRFYQEDVKVLLLSLKAGNVGLTLTCASHVIIIDPFWNPYVEEQAMDRAHRIGQEREVFVHRILIAGTVESRIMELQDRKREMVGAALDEKGMKSVSRLGQKELGFLFGLNSLT</sequence>
<dbReference type="AlphaFoldDB" id="A3LSV1"/>
<dbReference type="PANTHER" id="PTHR45626">
    <property type="entry name" value="TRANSCRIPTION TERMINATION FACTOR 2-RELATED"/>
    <property type="match status" value="1"/>
</dbReference>
<dbReference type="InterPro" id="IPR038718">
    <property type="entry name" value="SNF2-like_sf"/>
</dbReference>
<gene>
    <name evidence="10" type="primary">RIS1</name>
    <name evidence="10" type="ORF">PICST_59609</name>
</gene>
<keyword evidence="5" id="KW-0067">ATP-binding</keyword>
<evidence type="ECO:0000259" key="8">
    <source>
        <dbReference type="PROSITE" id="PS51192"/>
    </source>
</evidence>
<dbReference type="OMA" id="FGECGHI"/>
<dbReference type="GO" id="GO:0008270">
    <property type="term" value="F:zinc ion binding"/>
    <property type="evidence" value="ECO:0007669"/>
    <property type="project" value="UniProtKB-KW"/>
</dbReference>
<feature type="non-terminal residue" evidence="10">
    <location>
        <position position="1"/>
    </location>
</feature>
<dbReference type="Gene3D" id="3.40.50.300">
    <property type="entry name" value="P-loop containing nucleotide triphosphate hydrolases"/>
    <property type="match status" value="1"/>
</dbReference>
<dbReference type="SMART" id="SM00487">
    <property type="entry name" value="DEXDc"/>
    <property type="match status" value="1"/>
</dbReference>
<feature type="domain" description="RING-type" evidence="7">
    <location>
        <begin position="427"/>
        <end position="478"/>
    </location>
</feature>
<dbReference type="GO" id="GO:0005524">
    <property type="term" value="F:ATP binding"/>
    <property type="evidence" value="ECO:0007669"/>
    <property type="project" value="UniProtKB-KW"/>
</dbReference>
<dbReference type="InterPro" id="IPR013083">
    <property type="entry name" value="Znf_RING/FYVE/PHD"/>
</dbReference>
<feature type="domain" description="Helicase ATP-binding" evidence="8">
    <location>
        <begin position="46"/>
        <end position="243"/>
    </location>
</feature>
<keyword evidence="6" id="KW-0479">Metal-binding</keyword>
<dbReference type="Pfam" id="PF00271">
    <property type="entry name" value="Helicase_C"/>
    <property type="match status" value="1"/>
</dbReference>
<dbReference type="SUPFAM" id="SSF52540">
    <property type="entry name" value="P-loop containing nucleoside triphosphate hydrolases"/>
    <property type="match status" value="2"/>
</dbReference>
<dbReference type="GO" id="GO:0004386">
    <property type="term" value="F:helicase activity"/>
    <property type="evidence" value="ECO:0007669"/>
    <property type="project" value="UniProtKB-KW"/>
</dbReference>
<evidence type="ECO:0000256" key="4">
    <source>
        <dbReference type="ARBA" id="ARBA00022806"/>
    </source>
</evidence>
<dbReference type="GO" id="GO:0000724">
    <property type="term" value="P:double-strand break repair via homologous recombination"/>
    <property type="evidence" value="ECO:0007669"/>
    <property type="project" value="TreeGrafter"/>
</dbReference>
<dbReference type="OrthoDB" id="423559at2759"/>